<reference evidence="14" key="1">
    <citation type="journal article" date="2014" name="Int. J. Syst. Evol. Microbiol.">
        <title>Complete genome sequence of Corynebacterium casei LMG S-19264T (=DSM 44701T), isolated from a smear-ripened cheese.</title>
        <authorList>
            <consortium name="US DOE Joint Genome Institute (JGI-PGF)"/>
            <person name="Walter F."/>
            <person name="Albersmeier A."/>
            <person name="Kalinowski J."/>
            <person name="Ruckert C."/>
        </authorList>
    </citation>
    <scope>NUCLEOTIDE SEQUENCE</scope>
    <source>
        <strain evidence="14">VKM Ac-1321</strain>
    </source>
</reference>
<evidence type="ECO:0000256" key="6">
    <source>
        <dbReference type="ARBA" id="ARBA00023145"/>
    </source>
</evidence>
<evidence type="ECO:0000256" key="3">
    <source>
        <dbReference type="ARBA" id="ARBA00009381"/>
    </source>
</evidence>
<dbReference type="GO" id="GO:0006751">
    <property type="term" value="P:glutathione catabolic process"/>
    <property type="evidence" value="ECO:0007669"/>
    <property type="project" value="UniProtKB-UniRule"/>
</dbReference>
<dbReference type="GO" id="GO:0006750">
    <property type="term" value="P:glutathione biosynthetic process"/>
    <property type="evidence" value="ECO:0007669"/>
    <property type="project" value="UniProtKB-KW"/>
</dbReference>
<dbReference type="InterPro" id="IPR043137">
    <property type="entry name" value="GGT_ssub_C"/>
</dbReference>
<dbReference type="PANTHER" id="PTHR43199">
    <property type="entry name" value="GLUTATHIONE HYDROLASE"/>
    <property type="match status" value="1"/>
</dbReference>
<dbReference type="GO" id="GO:0036374">
    <property type="term" value="F:glutathione hydrolase activity"/>
    <property type="evidence" value="ECO:0007669"/>
    <property type="project" value="UniProtKB-UniRule"/>
</dbReference>
<feature type="chain" id="PRO_5040854930" description="Glutathione hydrolase proenzyme" evidence="13">
    <location>
        <begin position="23"/>
        <end position="731"/>
    </location>
</feature>
<protein>
    <recommendedName>
        <fullName evidence="11">Glutathione hydrolase proenzyme</fullName>
        <ecNumber evidence="11">2.3.2.2</ecNumber>
        <ecNumber evidence="11">3.4.19.13</ecNumber>
    </recommendedName>
    <component>
        <recommendedName>
            <fullName evidence="11">Glutathione hydrolase large chain</fullName>
        </recommendedName>
    </component>
    <component>
        <recommendedName>
            <fullName evidence="11">Glutathione hydrolase small chain</fullName>
        </recommendedName>
    </component>
</protein>
<comment type="caution">
    <text evidence="14">The sequence shown here is derived from an EMBL/GenBank/DDBJ whole genome shotgun (WGS) entry which is preliminary data.</text>
</comment>
<comment type="similarity">
    <text evidence="3 11">Belongs to the gamma-glutamyltransferase family.</text>
</comment>
<feature type="binding site" evidence="10">
    <location>
        <position position="101"/>
    </location>
    <ligand>
        <name>L-glutamate</name>
        <dbReference type="ChEBI" id="CHEBI:29985"/>
    </ligand>
</feature>
<evidence type="ECO:0000256" key="2">
    <source>
        <dbReference type="ARBA" id="ARBA00001089"/>
    </source>
</evidence>
<comment type="subunit">
    <text evidence="11">This enzyme consists of two polypeptide chains, which are synthesized in precursor form from a single polypeptide.</text>
</comment>
<comment type="PTM">
    <text evidence="11">Cleaved by autocatalysis into a large and a small subunit.</text>
</comment>
<feature type="signal peptide" evidence="13">
    <location>
        <begin position="1"/>
        <end position="22"/>
    </location>
</feature>
<evidence type="ECO:0000256" key="5">
    <source>
        <dbReference type="ARBA" id="ARBA00022801"/>
    </source>
</evidence>
<evidence type="ECO:0000256" key="1">
    <source>
        <dbReference type="ARBA" id="ARBA00001049"/>
    </source>
</evidence>
<proteinExistence type="inferred from homology"/>
<dbReference type="NCBIfam" id="TIGR00066">
    <property type="entry name" value="g_glut_trans"/>
    <property type="match status" value="1"/>
</dbReference>
<keyword evidence="11" id="KW-0317">Glutathione biosynthesis</keyword>
<keyword evidence="13" id="KW-0732">Signal</keyword>
<dbReference type="EC" id="3.4.19.13" evidence="11"/>
<dbReference type="EC" id="2.3.2.2" evidence="11"/>
<feature type="compositionally biased region" description="Basic and acidic residues" evidence="12">
    <location>
        <begin position="603"/>
        <end position="638"/>
    </location>
</feature>
<evidence type="ECO:0000256" key="13">
    <source>
        <dbReference type="SAM" id="SignalP"/>
    </source>
</evidence>
<dbReference type="Pfam" id="PF01019">
    <property type="entry name" value="G_glu_transpept"/>
    <property type="match status" value="1"/>
</dbReference>
<keyword evidence="4 11" id="KW-0808">Transferase</keyword>
<comment type="catalytic activity">
    <reaction evidence="8 11">
        <text>an N-terminal (5-L-glutamyl)-[peptide] + an alpha-amino acid = 5-L-glutamyl amino acid + an N-terminal L-alpha-aminoacyl-[peptide]</text>
        <dbReference type="Rhea" id="RHEA:23904"/>
        <dbReference type="Rhea" id="RHEA-COMP:9780"/>
        <dbReference type="Rhea" id="RHEA-COMP:9795"/>
        <dbReference type="ChEBI" id="CHEBI:77644"/>
        <dbReference type="ChEBI" id="CHEBI:78597"/>
        <dbReference type="ChEBI" id="CHEBI:78599"/>
        <dbReference type="ChEBI" id="CHEBI:78608"/>
        <dbReference type="EC" id="2.3.2.2"/>
    </reaction>
</comment>
<evidence type="ECO:0000256" key="12">
    <source>
        <dbReference type="SAM" id="MobiDB-lite"/>
    </source>
</evidence>
<dbReference type="InterPro" id="IPR000101">
    <property type="entry name" value="GGT_peptidase"/>
</dbReference>
<name>A0A9W6KTB4_9ACTN</name>
<dbReference type="Gene3D" id="3.60.20.40">
    <property type="match status" value="1"/>
</dbReference>
<keyword evidence="15" id="KW-1185">Reference proteome</keyword>
<keyword evidence="6 11" id="KW-0865">Zymogen</keyword>
<dbReference type="GO" id="GO:0103068">
    <property type="term" value="F:leukotriene C4 gamma-glutamyl transferase activity"/>
    <property type="evidence" value="ECO:0007669"/>
    <property type="project" value="UniProtKB-EC"/>
</dbReference>
<comment type="catalytic activity">
    <reaction evidence="2 11">
        <text>glutathione + H2O = L-cysteinylglycine + L-glutamate</text>
        <dbReference type="Rhea" id="RHEA:28807"/>
        <dbReference type="ChEBI" id="CHEBI:15377"/>
        <dbReference type="ChEBI" id="CHEBI:29985"/>
        <dbReference type="ChEBI" id="CHEBI:57925"/>
        <dbReference type="ChEBI" id="CHEBI:61694"/>
        <dbReference type="EC" id="3.4.19.13"/>
    </reaction>
</comment>
<dbReference type="PANTHER" id="PTHR43199:SF1">
    <property type="entry name" value="GLUTATHIONE HYDROLASE PROENZYME"/>
    <property type="match status" value="1"/>
</dbReference>
<evidence type="ECO:0000313" key="14">
    <source>
        <dbReference type="EMBL" id="GLL06020.1"/>
    </source>
</evidence>
<dbReference type="EMBL" id="BSFP01000066">
    <property type="protein sequence ID" value="GLL06020.1"/>
    <property type="molecule type" value="Genomic_DNA"/>
</dbReference>
<feature type="active site" description="Nucleophile" evidence="9">
    <location>
        <position position="405"/>
    </location>
</feature>
<evidence type="ECO:0000256" key="4">
    <source>
        <dbReference type="ARBA" id="ARBA00022679"/>
    </source>
</evidence>
<dbReference type="SUPFAM" id="SSF56235">
    <property type="entry name" value="N-terminal nucleophile aminohydrolases (Ntn hydrolases)"/>
    <property type="match status" value="1"/>
</dbReference>
<dbReference type="PRINTS" id="PR01210">
    <property type="entry name" value="GGTRANSPTASE"/>
</dbReference>
<dbReference type="InterPro" id="IPR043138">
    <property type="entry name" value="GGT_lsub"/>
</dbReference>
<feature type="binding site" evidence="10">
    <location>
        <position position="447"/>
    </location>
    <ligand>
        <name>L-glutamate</name>
        <dbReference type="ChEBI" id="CHEBI:29985"/>
    </ligand>
</feature>
<evidence type="ECO:0000256" key="11">
    <source>
        <dbReference type="RuleBase" id="RU368036"/>
    </source>
</evidence>
<feature type="binding site" evidence="10">
    <location>
        <position position="493"/>
    </location>
    <ligand>
        <name>L-glutamate</name>
        <dbReference type="ChEBI" id="CHEBI:29985"/>
    </ligand>
</feature>
<dbReference type="Proteomes" id="UP001143480">
    <property type="component" value="Unassembled WGS sequence"/>
</dbReference>
<evidence type="ECO:0000256" key="10">
    <source>
        <dbReference type="PIRSR" id="PIRSR600101-2"/>
    </source>
</evidence>
<dbReference type="AlphaFoldDB" id="A0A9W6KTB4"/>
<organism evidence="14 15">
    <name type="scientific">Dactylosporangium matsuzakiense</name>
    <dbReference type="NCBI Taxonomy" id="53360"/>
    <lineage>
        <taxon>Bacteria</taxon>
        <taxon>Bacillati</taxon>
        <taxon>Actinomycetota</taxon>
        <taxon>Actinomycetes</taxon>
        <taxon>Micromonosporales</taxon>
        <taxon>Micromonosporaceae</taxon>
        <taxon>Dactylosporangium</taxon>
    </lineage>
</organism>
<evidence type="ECO:0000256" key="8">
    <source>
        <dbReference type="ARBA" id="ARBA00047417"/>
    </source>
</evidence>
<keyword evidence="7 11" id="KW-0012">Acyltransferase</keyword>
<comment type="pathway">
    <text evidence="11">Sulfur metabolism; glutathione metabolism.</text>
</comment>
<accession>A0A9W6KTB4</accession>
<keyword evidence="5 11" id="KW-0378">Hydrolase</keyword>
<evidence type="ECO:0000313" key="15">
    <source>
        <dbReference type="Proteomes" id="UP001143480"/>
    </source>
</evidence>
<dbReference type="InterPro" id="IPR051792">
    <property type="entry name" value="GGT_bact"/>
</dbReference>
<comment type="catalytic activity">
    <reaction evidence="1 11">
        <text>an S-substituted glutathione + H2O = an S-substituted L-cysteinylglycine + L-glutamate</text>
        <dbReference type="Rhea" id="RHEA:59468"/>
        <dbReference type="ChEBI" id="CHEBI:15377"/>
        <dbReference type="ChEBI" id="CHEBI:29985"/>
        <dbReference type="ChEBI" id="CHEBI:90779"/>
        <dbReference type="ChEBI" id="CHEBI:143103"/>
        <dbReference type="EC" id="3.4.19.13"/>
    </reaction>
</comment>
<evidence type="ECO:0000256" key="9">
    <source>
        <dbReference type="PIRSR" id="PIRSR600101-1"/>
    </source>
</evidence>
<evidence type="ECO:0000256" key="7">
    <source>
        <dbReference type="ARBA" id="ARBA00023315"/>
    </source>
</evidence>
<dbReference type="Gene3D" id="1.10.246.130">
    <property type="match status" value="1"/>
</dbReference>
<feature type="region of interest" description="Disordered" evidence="12">
    <location>
        <begin position="582"/>
        <end position="638"/>
    </location>
</feature>
<feature type="binding site" evidence="10">
    <location>
        <begin position="471"/>
        <end position="472"/>
    </location>
    <ligand>
        <name>L-glutamate</name>
        <dbReference type="ChEBI" id="CHEBI:29985"/>
    </ligand>
</feature>
<gene>
    <name evidence="14" type="primary">ggt_2</name>
    <name evidence="14" type="ORF">GCM10017581_077680</name>
</gene>
<sequence length="731" mass="75934">MRRLIPLALAPFLLVPATPASASAVNGPTATGYGGAVASVDPTATAAGLKVLRDGGNAVDAALAVAATLGVTEPFSSGIGGGGFFVYYDARTGRISTLDGRETAPRSMGETAFVDPATGQPLAFQEARVSGLSAGVPGSLATWQEAARRWGSRPLASALRPAAQVARDGFLVDATFNQQVKDNAAAFAQFEPTAKLFLPGGAPPAVGTTLRNPDLAATYDLVARRGTGVFYEGDVGRDIVNTVQHPPVAASPGQPWQYPIRPGGMTLNDLRAYDVRNPAPTKISYRGYDVYGMATPSSGGSTVGESLNILERSNLSKLDKTQALHRYLEASALAFADRNRYVGDYTPRPLLDALLTDGFAGERACRIDPAKAQAKPVLPGNPDGRYDRHCTTATGGASPDKGQSTTNLTVADKWGNVVEYTLTIEQIGGNAIVVPGRGFLLNNELTDFNFTNTQGTAADPNLPGPGKRPRSSMAPTIVLQHGKPFLAVGSPGGSTIITTVLQILVNRLDLGMSLPQAVAAPRASQRNTASVTAEPAFISSPEGTALAGLGHTFTPMAEIGAATAIEFLGHGKLLACAEPVRRGTGSAGTVAPAPREGPGPLRAGDHEQADGQDAEHAETGRHGDRDQHPEQRGRLLPRLDDDGLDVVVGRFRRGLLSAAEQVETGADLDLGLRPQLGPLGRDVLGEIGEQLGAPVGGDAGEGLLDGALVVVDQPILAPGPRSRTTFPTVQK</sequence>
<dbReference type="InterPro" id="IPR029055">
    <property type="entry name" value="Ntn_hydrolases_N"/>
</dbReference>
<reference evidence="14" key="2">
    <citation type="submission" date="2023-01" db="EMBL/GenBank/DDBJ databases">
        <authorList>
            <person name="Sun Q."/>
            <person name="Evtushenko L."/>
        </authorList>
    </citation>
    <scope>NUCLEOTIDE SEQUENCE</scope>
    <source>
        <strain evidence="14">VKM Ac-1321</strain>
    </source>
</reference>